<dbReference type="Proteomes" id="UP000704762">
    <property type="component" value="Unassembled WGS sequence"/>
</dbReference>
<keyword evidence="2" id="KW-1185">Reference proteome</keyword>
<name>A0ABS2RE49_9ACTN</name>
<dbReference type="RefSeq" id="WP_204915987.1">
    <property type="nucleotide sequence ID" value="NZ_BAAAQP010000003.1"/>
</dbReference>
<dbReference type="Pfam" id="PF19664">
    <property type="entry name" value="DUF6167"/>
    <property type="match status" value="1"/>
</dbReference>
<evidence type="ECO:0008006" key="3">
    <source>
        <dbReference type="Google" id="ProtNLM"/>
    </source>
</evidence>
<dbReference type="EMBL" id="JAFBCF010000001">
    <property type="protein sequence ID" value="MBM7797271.1"/>
    <property type="molecule type" value="Genomic_DNA"/>
</dbReference>
<organism evidence="1 2">
    <name type="scientific">Microlunatus panaciterrae</name>
    <dbReference type="NCBI Taxonomy" id="400768"/>
    <lineage>
        <taxon>Bacteria</taxon>
        <taxon>Bacillati</taxon>
        <taxon>Actinomycetota</taxon>
        <taxon>Actinomycetes</taxon>
        <taxon>Propionibacteriales</taxon>
        <taxon>Propionibacteriaceae</taxon>
        <taxon>Microlunatus</taxon>
    </lineage>
</organism>
<sequence length="77" mass="8562">MRRLFWFTVGAGVGIYGLVKLRQYLQQASPEALGHRVAESASGVRESIREFNATVRAAMVEREAELRDAVGLPENDN</sequence>
<gene>
    <name evidence="1" type="ORF">JOE57_000192</name>
</gene>
<comment type="caution">
    <text evidence="1">The sequence shown here is derived from an EMBL/GenBank/DDBJ whole genome shotgun (WGS) entry which is preliminary data.</text>
</comment>
<evidence type="ECO:0000313" key="1">
    <source>
        <dbReference type="EMBL" id="MBM7797271.1"/>
    </source>
</evidence>
<protein>
    <recommendedName>
        <fullName evidence="3">Secreted protein</fullName>
    </recommendedName>
</protein>
<proteinExistence type="predicted"/>
<reference evidence="1 2" key="1">
    <citation type="submission" date="2021-01" db="EMBL/GenBank/DDBJ databases">
        <title>Sequencing the genomes of 1000 actinobacteria strains.</title>
        <authorList>
            <person name="Klenk H.-P."/>
        </authorList>
    </citation>
    <scope>NUCLEOTIDE SEQUENCE [LARGE SCALE GENOMIC DNA]</scope>
    <source>
        <strain evidence="1 2">DSM 18662</strain>
    </source>
</reference>
<dbReference type="InterPro" id="IPR046165">
    <property type="entry name" value="DUF6167"/>
</dbReference>
<evidence type="ECO:0000313" key="2">
    <source>
        <dbReference type="Proteomes" id="UP000704762"/>
    </source>
</evidence>
<accession>A0ABS2RE49</accession>